<dbReference type="STRING" id="280332.CQ12_13885"/>
<gene>
    <name evidence="2" type="ORF">CQ12_13885</name>
</gene>
<dbReference type="EMBL" id="LLXZ01000071">
    <property type="protein sequence ID" value="KRR09573.1"/>
    <property type="molecule type" value="Genomic_DNA"/>
</dbReference>
<evidence type="ECO:0000313" key="2">
    <source>
        <dbReference type="EMBL" id="KRR09573.1"/>
    </source>
</evidence>
<name>A0A0R3LVI0_9BRAD</name>
<dbReference type="Proteomes" id="UP000050863">
    <property type="component" value="Unassembled WGS sequence"/>
</dbReference>
<dbReference type="AlphaFoldDB" id="A0A0R3LVI0"/>
<accession>A0A0R3LVI0</accession>
<protein>
    <submittedName>
        <fullName evidence="2">Uncharacterized protein</fullName>
    </submittedName>
</protein>
<evidence type="ECO:0000256" key="1">
    <source>
        <dbReference type="SAM" id="MobiDB-lite"/>
    </source>
</evidence>
<proteinExistence type="predicted"/>
<feature type="region of interest" description="Disordered" evidence="1">
    <location>
        <begin position="68"/>
        <end position="88"/>
    </location>
</feature>
<evidence type="ECO:0000313" key="3">
    <source>
        <dbReference type="Proteomes" id="UP000050863"/>
    </source>
</evidence>
<organism evidence="2 3">
    <name type="scientific">Bradyrhizobium jicamae</name>
    <dbReference type="NCBI Taxonomy" id="280332"/>
    <lineage>
        <taxon>Bacteria</taxon>
        <taxon>Pseudomonadati</taxon>
        <taxon>Pseudomonadota</taxon>
        <taxon>Alphaproteobacteria</taxon>
        <taxon>Hyphomicrobiales</taxon>
        <taxon>Nitrobacteraceae</taxon>
        <taxon>Bradyrhizobium</taxon>
    </lineage>
</organism>
<reference evidence="2 3" key="1">
    <citation type="submission" date="2014-03" db="EMBL/GenBank/DDBJ databases">
        <title>Bradyrhizobium valentinum sp. nov., isolated from effective nodules of Lupinus mariae-josephae, a lupine endemic of basic-lime soils in Eastern Spain.</title>
        <authorList>
            <person name="Duran D."/>
            <person name="Rey L."/>
            <person name="Navarro A."/>
            <person name="Busquets A."/>
            <person name="Imperial J."/>
            <person name="Ruiz-Argueso T."/>
        </authorList>
    </citation>
    <scope>NUCLEOTIDE SEQUENCE [LARGE SCALE GENOMIC DNA]</scope>
    <source>
        <strain evidence="2 3">PAC68</strain>
    </source>
</reference>
<comment type="caution">
    <text evidence="2">The sequence shown here is derived from an EMBL/GenBank/DDBJ whole genome shotgun (WGS) entry which is preliminary data.</text>
</comment>
<sequence>MNSILPIEIDPRPCEWCGLTIDRHEMVDDGEGPQFFCLDLSPDEMTLDELERRAELRRQEEVAAILARMDAMPRPRDPPPAAPEPYRPAQSTVDAFRIVVAAGDIGRLKAWLADRPKDAALLLALLESPSC</sequence>
<keyword evidence="3" id="KW-1185">Reference proteome</keyword>